<dbReference type="GO" id="GO:0005545">
    <property type="term" value="F:1-phosphatidylinositol binding"/>
    <property type="evidence" value="ECO:0007669"/>
    <property type="project" value="InterPro"/>
</dbReference>
<dbReference type="InterPro" id="IPR013809">
    <property type="entry name" value="ENTH"/>
</dbReference>
<protein>
    <submittedName>
        <fullName evidence="13">PICAL protein</fullName>
    </submittedName>
</protein>
<dbReference type="GO" id="GO:0000149">
    <property type="term" value="F:SNARE binding"/>
    <property type="evidence" value="ECO:0007669"/>
    <property type="project" value="TreeGrafter"/>
</dbReference>
<evidence type="ECO:0000256" key="2">
    <source>
        <dbReference type="ARBA" id="ARBA00004555"/>
    </source>
</evidence>
<reference evidence="13" key="1">
    <citation type="submission" date="2020-02" db="EMBL/GenBank/DDBJ databases">
        <title>Relaxed selection underlies rapid genomic changes in the transitions from sociality to social parasitism in ants.</title>
        <authorList>
            <person name="Bi X."/>
        </authorList>
    </citation>
    <scope>NUCLEOTIDE SEQUENCE</scope>
    <source>
        <strain evidence="13">BGI-DK2014c</strain>
        <tissue evidence="13">Whole body</tissue>
    </source>
</reference>
<comment type="subunit">
    <text evidence="10">Binds clathrin and phosphatidylinositol 4,5-bisphosphate.</text>
</comment>
<evidence type="ECO:0000256" key="8">
    <source>
        <dbReference type="ARBA" id="ARBA00023176"/>
    </source>
</evidence>
<dbReference type="GO" id="GO:0005905">
    <property type="term" value="C:clathrin-coated pit"/>
    <property type="evidence" value="ECO:0007669"/>
    <property type="project" value="UniProtKB-SubCell"/>
</dbReference>
<dbReference type="GO" id="GO:0016185">
    <property type="term" value="P:synaptic vesicle budding from presynaptic endocytic zone membrane"/>
    <property type="evidence" value="ECO:0007669"/>
    <property type="project" value="TreeGrafter"/>
</dbReference>
<evidence type="ECO:0000256" key="4">
    <source>
        <dbReference type="ARBA" id="ARBA00008011"/>
    </source>
</evidence>
<dbReference type="SMART" id="SM00273">
    <property type="entry name" value="ENTH"/>
    <property type="match status" value="1"/>
</dbReference>
<dbReference type="CDD" id="cd16985">
    <property type="entry name" value="ANTH_N_AP180"/>
    <property type="match status" value="1"/>
</dbReference>
<keyword evidence="6" id="KW-0333">Golgi apparatus</keyword>
<comment type="caution">
    <text evidence="13">The sequence shown here is derived from an EMBL/GenBank/DDBJ whole genome shotgun (WGS) entry which is preliminary data.</text>
</comment>
<dbReference type="PANTHER" id="PTHR22951">
    <property type="entry name" value="CLATHRIN ASSEMBLY PROTEIN"/>
    <property type="match status" value="1"/>
</dbReference>
<gene>
    <name evidence="13" type="primary">Lap</name>
    <name evidence="13" type="ORF">G6Z78_0011768</name>
</gene>
<feature type="non-terminal residue" evidence="13">
    <location>
        <position position="1"/>
    </location>
</feature>
<evidence type="ECO:0000256" key="10">
    <source>
        <dbReference type="ARBA" id="ARBA00064895"/>
    </source>
</evidence>
<evidence type="ECO:0000259" key="12">
    <source>
        <dbReference type="PROSITE" id="PS50942"/>
    </source>
</evidence>
<name>A0A836FIN1_9HYME</name>
<dbReference type="GO" id="GO:0072583">
    <property type="term" value="P:clathrin-dependent endocytosis"/>
    <property type="evidence" value="ECO:0007669"/>
    <property type="project" value="InterPro"/>
</dbReference>
<feature type="region of interest" description="Disordered" evidence="11">
    <location>
        <begin position="837"/>
        <end position="867"/>
    </location>
</feature>
<dbReference type="InterPro" id="IPR011417">
    <property type="entry name" value="ANTH_dom"/>
</dbReference>
<dbReference type="GO" id="GO:0005794">
    <property type="term" value="C:Golgi apparatus"/>
    <property type="evidence" value="ECO:0007669"/>
    <property type="project" value="UniProtKB-SubCell"/>
</dbReference>
<evidence type="ECO:0000256" key="1">
    <source>
        <dbReference type="ARBA" id="ARBA00004132"/>
    </source>
</evidence>
<dbReference type="InterPro" id="IPR045192">
    <property type="entry name" value="AP180-like"/>
</dbReference>
<feature type="compositionally biased region" description="Polar residues" evidence="11">
    <location>
        <begin position="719"/>
        <end position="730"/>
    </location>
</feature>
<dbReference type="Gene3D" id="1.20.58.150">
    <property type="entry name" value="ANTH domain"/>
    <property type="match status" value="1"/>
</dbReference>
<evidence type="ECO:0000256" key="3">
    <source>
        <dbReference type="ARBA" id="ARBA00004600"/>
    </source>
</evidence>
<dbReference type="Pfam" id="PF07651">
    <property type="entry name" value="ANTH"/>
    <property type="match status" value="1"/>
</dbReference>
<dbReference type="GO" id="GO:0030136">
    <property type="term" value="C:clathrin-coated vesicle"/>
    <property type="evidence" value="ECO:0007669"/>
    <property type="project" value="UniProtKB-SubCell"/>
</dbReference>
<dbReference type="GO" id="GO:0032050">
    <property type="term" value="F:clathrin heavy chain binding"/>
    <property type="evidence" value="ECO:0007669"/>
    <property type="project" value="TreeGrafter"/>
</dbReference>
<dbReference type="SUPFAM" id="SSF48464">
    <property type="entry name" value="ENTH/VHS domain"/>
    <property type="match status" value="1"/>
</dbReference>
<evidence type="ECO:0000256" key="11">
    <source>
        <dbReference type="SAM" id="MobiDB-lite"/>
    </source>
</evidence>
<dbReference type="GO" id="GO:0048268">
    <property type="term" value="P:clathrin coat assembly"/>
    <property type="evidence" value="ECO:0007669"/>
    <property type="project" value="InterPro"/>
</dbReference>
<dbReference type="PROSITE" id="PS50942">
    <property type="entry name" value="ENTH"/>
    <property type="match status" value="1"/>
</dbReference>
<organism evidence="13 14">
    <name type="scientific">Pseudoatta argentina</name>
    <dbReference type="NCBI Taxonomy" id="621737"/>
    <lineage>
        <taxon>Eukaryota</taxon>
        <taxon>Metazoa</taxon>
        <taxon>Ecdysozoa</taxon>
        <taxon>Arthropoda</taxon>
        <taxon>Hexapoda</taxon>
        <taxon>Insecta</taxon>
        <taxon>Pterygota</taxon>
        <taxon>Neoptera</taxon>
        <taxon>Endopterygota</taxon>
        <taxon>Hymenoptera</taxon>
        <taxon>Apocrita</taxon>
        <taxon>Aculeata</taxon>
        <taxon>Formicoidea</taxon>
        <taxon>Formicidae</taxon>
        <taxon>Myrmicinae</taxon>
        <taxon>Pseudoatta</taxon>
    </lineage>
</organism>
<comment type="subcellular location">
    <subcellularLocation>
        <location evidence="1">Cytoplasmic vesicle</location>
        <location evidence="1">Clathrin-coated vesicle</location>
    </subcellularLocation>
    <subcellularLocation>
        <location evidence="2">Golgi apparatus</location>
    </subcellularLocation>
    <subcellularLocation>
        <location evidence="3">Membrane</location>
        <location evidence="3">Clathrin-coated pit</location>
    </subcellularLocation>
</comment>
<dbReference type="InterPro" id="IPR008942">
    <property type="entry name" value="ENTH_VHS"/>
</dbReference>
<feature type="domain" description="ENTH" evidence="12">
    <location>
        <begin position="14"/>
        <end position="145"/>
    </location>
</feature>
<evidence type="ECO:0000256" key="7">
    <source>
        <dbReference type="ARBA" id="ARBA00023136"/>
    </source>
</evidence>
<dbReference type="GO" id="GO:0008021">
    <property type="term" value="C:synaptic vesicle"/>
    <property type="evidence" value="ECO:0007669"/>
    <property type="project" value="TreeGrafter"/>
</dbReference>
<feature type="region of interest" description="Disordered" evidence="11">
    <location>
        <begin position="288"/>
        <end position="307"/>
    </location>
</feature>
<dbReference type="PANTHER" id="PTHR22951:SF5">
    <property type="entry name" value="PHOSPHATIDYLINOSITOL-BINDING CLATHRIN ASSEMBLY PROTEIN LAP"/>
    <property type="match status" value="1"/>
</dbReference>
<feature type="region of interest" description="Disordered" evidence="11">
    <location>
        <begin position="719"/>
        <end position="756"/>
    </location>
</feature>
<comment type="similarity">
    <text evidence="4">Belongs to the PICALM/SNAP91 family.</text>
</comment>
<feature type="non-terminal residue" evidence="13">
    <location>
        <position position="867"/>
    </location>
</feature>
<evidence type="ECO:0000256" key="6">
    <source>
        <dbReference type="ARBA" id="ARBA00023034"/>
    </source>
</evidence>
<dbReference type="FunFam" id="1.25.40.90:FF:000017">
    <property type="entry name" value="Phosphatidylinositol-binding clathrin assembly protein LAP"/>
    <property type="match status" value="1"/>
</dbReference>
<keyword evidence="14" id="KW-1185">Reference proteome</keyword>
<evidence type="ECO:0000256" key="9">
    <source>
        <dbReference type="ARBA" id="ARBA00023329"/>
    </source>
</evidence>
<dbReference type="GO" id="GO:0005546">
    <property type="term" value="F:phosphatidylinositol-4,5-bisphosphate binding"/>
    <property type="evidence" value="ECO:0007669"/>
    <property type="project" value="TreeGrafter"/>
</dbReference>
<dbReference type="GO" id="GO:0098894">
    <property type="term" value="C:extrinsic component of presynaptic endocytic zone membrane"/>
    <property type="evidence" value="ECO:0007669"/>
    <property type="project" value="TreeGrafter"/>
</dbReference>
<sequence length="867" mass="90609">MAGQTINDRLLAARHSIAGQGLAKSVCKATTEEMIGPKKKHLDYLIHCTNEPNVSIPQLANLLIERSQNTNWTVVFKALITVHHMMCYGNERFTQYLASSNSTFQLNNFLDKSGVQGYDMSPFIRRYAKYLNEKALSYRTVAFDFCKVKRGKEDGTLRTMNAEKLLKTLPVLQSQLDALLEFDCTANDLTNGVINMAFMLLFRDLIRLFACYNDGIINLLEKYFDMNKKQCRDALDLYKKFLIRMDRVGEFLKVAENVGIDKGDIPDLTKAPSSLLDALEQHLASLEGKKGSAANTPTQSASSNRTNVKSGVSALSFTSNAFGTAASNARLEQTGNGHIDEALRQQALAEEEAAMNQYKAKVQSPSGTSTNPFLSSPTNNAQPIVDLFGATSESQSSQKASDDLLQLAGNPFANMFGAQPPTGTTQPAAQMQNNMWMTNGTGFAPTASPANNNFVTDNSFSSVFGNQDQQSTGAPGTAASVPNPFMSDFPSLGTTGGQQATNAGAFGLFDQNAGGVVGGESVQAAQTGTVAAGDLFSASQTDLFGGDGSAAAMRTPANGGDGDAAAAEVVAPAMATAAAAPTSSAGKSAFDDLNDSIRMALGGSPSRPAPMVQQQQAAMAVQQQPLQQQMPPAAAAGAGMFSMNDSATGQPMMAGAPIVGYGIPTQAQVPVGYGSPAKQPMSAGQPVGAANTGKVLTGDLDSSLASLAQNLTINKSAQQQVKGMQWNSPKNAAKTGGSAGGWSPQPMAATTGAGYRPMGQGMTQLLPTSTTTIGFPSQPAMMGMQSMPMGMQGMQGMQGMRPMMCTIPGASAAGGGMMVAGGAAPMMAMPGANPMMAGPNLQQQQPQSTVATQPQGNAVQLDPFGAL</sequence>
<evidence type="ECO:0000313" key="14">
    <source>
        <dbReference type="Proteomes" id="UP000668214"/>
    </source>
</evidence>
<dbReference type="Proteomes" id="UP000668214">
    <property type="component" value="Unassembled WGS sequence"/>
</dbReference>
<feature type="compositionally biased region" description="Polar residues" evidence="11">
    <location>
        <begin position="293"/>
        <end position="307"/>
    </location>
</feature>
<dbReference type="GO" id="GO:0040011">
    <property type="term" value="P:locomotion"/>
    <property type="evidence" value="ECO:0007669"/>
    <property type="project" value="UniProtKB-ARBA"/>
</dbReference>
<proteinExistence type="inferred from homology"/>
<evidence type="ECO:0000256" key="5">
    <source>
        <dbReference type="ARBA" id="ARBA00022583"/>
    </source>
</evidence>
<feature type="compositionally biased region" description="Low complexity" evidence="11">
    <location>
        <begin position="837"/>
        <end position="855"/>
    </location>
</feature>
<keyword evidence="7" id="KW-0472">Membrane</keyword>
<accession>A0A836FIN1</accession>
<keyword evidence="8" id="KW-0168">Coated pit</keyword>
<dbReference type="EMBL" id="JAANIA010001497">
    <property type="protein sequence ID" value="KAG5320182.1"/>
    <property type="molecule type" value="Genomic_DNA"/>
</dbReference>
<keyword evidence="9" id="KW-0968">Cytoplasmic vesicle</keyword>
<keyword evidence="5" id="KW-0254">Endocytosis</keyword>
<dbReference type="InterPro" id="IPR014712">
    <property type="entry name" value="ANTH_dom_sf"/>
</dbReference>
<dbReference type="FunFam" id="1.20.58.150:FF:000001">
    <property type="entry name" value="phosphatidylinositol-binding clathrin assembly protein-like isoform X1"/>
    <property type="match status" value="1"/>
</dbReference>
<dbReference type="Gene3D" id="1.25.40.90">
    <property type="match status" value="1"/>
</dbReference>
<dbReference type="AlphaFoldDB" id="A0A836FIN1"/>
<dbReference type="SUPFAM" id="SSF89009">
    <property type="entry name" value="GAT-like domain"/>
    <property type="match status" value="1"/>
</dbReference>
<evidence type="ECO:0000313" key="13">
    <source>
        <dbReference type="EMBL" id="KAG5320182.1"/>
    </source>
</evidence>